<dbReference type="EMBL" id="BJLB01000001">
    <property type="protein sequence ID" value="GEA39761.1"/>
    <property type="molecule type" value="Genomic_DNA"/>
</dbReference>
<gene>
    <name evidence="2" type="ORF">Ccl03g_54740</name>
</gene>
<keyword evidence="1" id="KW-0472">Membrane</keyword>
<dbReference type="AlphaFoldDB" id="A0A829WJJ0"/>
<feature type="transmembrane region" description="Helical" evidence="1">
    <location>
        <begin position="35"/>
        <end position="56"/>
    </location>
</feature>
<sequence length="64" mass="6736">MDMVMGPVKSATLRLTPNFTTVSSILVGRQIAPEVVVTAIMDILANFLGIFAGFTLQRAAVSGP</sequence>
<accession>A0A829WJJ0</accession>
<evidence type="ECO:0000313" key="2">
    <source>
        <dbReference type="EMBL" id="GEA39761.1"/>
    </source>
</evidence>
<dbReference type="Proteomes" id="UP000315200">
    <property type="component" value="Unassembled WGS sequence"/>
</dbReference>
<proteinExistence type="predicted"/>
<evidence type="ECO:0000256" key="1">
    <source>
        <dbReference type="SAM" id="Phobius"/>
    </source>
</evidence>
<organism evidence="2 3">
    <name type="scientific">Enterocloster clostridioformis</name>
    <dbReference type="NCBI Taxonomy" id="1531"/>
    <lineage>
        <taxon>Bacteria</taxon>
        <taxon>Bacillati</taxon>
        <taxon>Bacillota</taxon>
        <taxon>Clostridia</taxon>
        <taxon>Lachnospirales</taxon>
        <taxon>Lachnospiraceae</taxon>
        <taxon>Enterocloster</taxon>
    </lineage>
</organism>
<keyword evidence="1" id="KW-1133">Transmembrane helix</keyword>
<protein>
    <submittedName>
        <fullName evidence="2">Uncharacterized protein</fullName>
    </submittedName>
</protein>
<comment type="caution">
    <text evidence="2">The sequence shown here is derived from an EMBL/GenBank/DDBJ whole genome shotgun (WGS) entry which is preliminary data.</text>
</comment>
<keyword evidence="1" id="KW-0812">Transmembrane</keyword>
<reference evidence="2 3" key="1">
    <citation type="submission" date="2019-06" db="EMBL/GenBank/DDBJ databases">
        <title>Draft genome sequence of [Clostridium] clostridioforme NBRC 113352.</title>
        <authorList>
            <person name="Miura T."/>
            <person name="Furukawa M."/>
            <person name="Shimamura M."/>
            <person name="Ohyama Y."/>
            <person name="Yamazoe A."/>
            <person name="Kawasaki H."/>
        </authorList>
    </citation>
    <scope>NUCLEOTIDE SEQUENCE [LARGE SCALE GENOMIC DNA]</scope>
    <source>
        <strain evidence="2 3">NBRC 113352</strain>
    </source>
</reference>
<name>A0A829WJJ0_9FIRM</name>
<evidence type="ECO:0000313" key="3">
    <source>
        <dbReference type="Proteomes" id="UP000315200"/>
    </source>
</evidence>